<sequence length="127" mass="14366">MYLNGLFRSSSIGSFIAKSCWLHASVHIRPCQRAAFPGDTRGNTSVACLGRTLEKSITNRCDRDRYKTVMKVAIVLRSARIKHEPMIRRTLFDGIDASPIMTFMSPFRQMDQVKAFGTTRASINLEH</sequence>
<keyword evidence="2" id="KW-1185">Reference proteome</keyword>
<evidence type="ECO:0000313" key="1">
    <source>
        <dbReference type="EMBL" id="GBO38430.1"/>
    </source>
</evidence>
<comment type="caution">
    <text evidence="1">The sequence shown here is derived from an EMBL/GenBank/DDBJ whole genome shotgun (WGS) entry which is preliminary data.</text>
</comment>
<protein>
    <submittedName>
        <fullName evidence="1">Uncharacterized protein</fullName>
    </submittedName>
</protein>
<reference evidence="1 2" key="1">
    <citation type="journal article" date="2019" name="Sci. Rep.">
        <title>Orb-weaving spider Araneus ventricosus genome elucidates the spidroin gene catalogue.</title>
        <authorList>
            <person name="Kono N."/>
            <person name="Nakamura H."/>
            <person name="Ohtoshi R."/>
            <person name="Moran D.A.P."/>
            <person name="Shinohara A."/>
            <person name="Yoshida Y."/>
            <person name="Fujiwara M."/>
            <person name="Mori M."/>
            <person name="Tomita M."/>
            <person name="Arakawa K."/>
        </authorList>
    </citation>
    <scope>NUCLEOTIDE SEQUENCE [LARGE SCALE GENOMIC DNA]</scope>
</reference>
<name>A0A4Y2WPR2_ARAVE</name>
<gene>
    <name evidence="1" type="ORF">AVEN_178597_1</name>
</gene>
<evidence type="ECO:0000313" key="2">
    <source>
        <dbReference type="Proteomes" id="UP000499080"/>
    </source>
</evidence>
<dbReference type="EMBL" id="BGPR01063152">
    <property type="protein sequence ID" value="GBO38430.1"/>
    <property type="molecule type" value="Genomic_DNA"/>
</dbReference>
<accession>A0A4Y2WPR2</accession>
<dbReference type="AlphaFoldDB" id="A0A4Y2WPR2"/>
<organism evidence="1 2">
    <name type="scientific">Araneus ventricosus</name>
    <name type="common">Orbweaver spider</name>
    <name type="synonym">Epeira ventricosa</name>
    <dbReference type="NCBI Taxonomy" id="182803"/>
    <lineage>
        <taxon>Eukaryota</taxon>
        <taxon>Metazoa</taxon>
        <taxon>Ecdysozoa</taxon>
        <taxon>Arthropoda</taxon>
        <taxon>Chelicerata</taxon>
        <taxon>Arachnida</taxon>
        <taxon>Araneae</taxon>
        <taxon>Araneomorphae</taxon>
        <taxon>Entelegynae</taxon>
        <taxon>Araneoidea</taxon>
        <taxon>Araneidae</taxon>
        <taxon>Araneus</taxon>
    </lineage>
</organism>
<dbReference type="Proteomes" id="UP000499080">
    <property type="component" value="Unassembled WGS sequence"/>
</dbReference>
<proteinExistence type="predicted"/>